<protein>
    <submittedName>
        <fullName evidence="2">Uncharacterized protein</fullName>
    </submittedName>
</protein>
<keyword evidence="1" id="KW-0812">Transmembrane</keyword>
<feature type="transmembrane region" description="Helical" evidence="1">
    <location>
        <begin position="147"/>
        <end position="171"/>
    </location>
</feature>
<evidence type="ECO:0000313" key="3">
    <source>
        <dbReference type="Proteomes" id="UP001351900"/>
    </source>
</evidence>
<name>A0ABU7V5B2_9MICO</name>
<keyword evidence="1" id="KW-1133">Transmembrane helix</keyword>
<comment type="caution">
    <text evidence="2">The sequence shown here is derived from an EMBL/GenBank/DDBJ whole genome shotgun (WGS) entry which is preliminary data.</text>
</comment>
<organism evidence="2 3">
    <name type="scientific">Microbacterium schleiferi</name>
    <dbReference type="NCBI Taxonomy" id="69362"/>
    <lineage>
        <taxon>Bacteria</taxon>
        <taxon>Bacillati</taxon>
        <taxon>Actinomycetota</taxon>
        <taxon>Actinomycetes</taxon>
        <taxon>Micrococcales</taxon>
        <taxon>Microbacteriaceae</taxon>
        <taxon>Microbacterium</taxon>
    </lineage>
</organism>
<keyword evidence="1" id="KW-0472">Membrane</keyword>
<evidence type="ECO:0000256" key="1">
    <source>
        <dbReference type="SAM" id="Phobius"/>
    </source>
</evidence>
<evidence type="ECO:0000313" key="2">
    <source>
        <dbReference type="EMBL" id="MEF2254688.1"/>
    </source>
</evidence>
<feature type="transmembrane region" description="Helical" evidence="1">
    <location>
        <begin position="6"/>
        <end position="27"/>
    </location>
</feature>
<keyword evidence="3" id="KW-1185">Reference proteome</keyword>
<reference evidence="2 3" key="1">
    <citation type="submission" date="2024-01" db="EMBL/GenBank/DDBJ databases">
        <title>the genome sequence of strain Microbacterium schleiferi NBRC 15075.</title>
        <authorList>
            <person name="Ding Y."/>
            <person name="Zhang G."/>
        </authorList>
    </citation>
    <scope>NUCLEOTIDE SEQUENCE [LARGE SCALE GENOMIC DNA]</scope>
    <source>
        <strain evidence="2 3">NBRC 15075</strain>
    </source>
</reference>
<accession>A0ABU7V5B2</accession>
<dbReference type="Proteomes" id="UP001351900">
    <property type="component" value="Unassembled WGS sequence"/>
</dbReference>
<feature type="transmembrane region" description="Helical" evidence="1">
    <location>
        <begin position="183"/>
        <end position="206"/>
    </location>
</feature>
<dbReference type="RefSeq" id="WP_331791180.1">
    <property type="nucleotide sequence ID" value="NZ_BAAAUO010000002.1"/>
</dbReference>
<feature type="transmembrane region" description="Helical" evidence="1">
    <location>
        <begin position="62"/>
        <end position="83"/>
    </location>
</feature>
<proteinExistence type="predicted"/>
<feature type="transmembrane region" description="Helical" evidence="1">
    <location>
        <begin position="90"/>
        <end position="111"/>
    </location>
</feature>
<sequence length="312" mass="31798">MAWIGGLLVISIAVAGAIIAFALPIIGSPGRGQLFVRFCIIAGIAAVGSTLMYAIYETTATVLALAVGDTFMVLGPGGILLALRALSGRLRSATIVVSCAVLAVAATTALIGLPVSALVKVSALLLLCVLTARETRVAPIVGEAGALTLLLVNAGYAAFSFGRIAVALTLGMDSPLYRAAFSIYPTTAVGIVAVAGTGVAVVRMAVARGVGGRMSPDGPESAYSVDGWSVGLPAVDDLRAAFGSSTVSRLRADLREACEVIGADGAPEATVLARRRSHQVFSQALSAELESRGWSESEIAMVVIVPDERTDG</sequence>
<feature type="transmembrane region" description="Helical" evidence="1">
    <location>
        <begin position="34"/>
        <end position="56"/>
    </location>
</feature>
<dbReference type="EMBL" id="JAZHOV010000003">
    <property type="protein sequence ID" value="MEF2254688.1"/>
    <property type="molecule type" value="Genomic_DNA"/>
</dbReference>
<gene>
    <name evidence="2" type="ORF">V2V91_05985</name>
</gene>